<proteinExistence type="predicted"/>
<reference evidence="2" key="2">
    <citation type="journal article" date="2017" name="Genome Announc.">
        <title>Draft genome sequence of Paludibacter jiangxiensis NM7(T), a propionate-producing fermentative bacterium.</title>
        <authorList>
            <person name="Qiu Y.-L."/>
            <person name="Tourlousse D.M."/>
            <person name="Matsuura N."/>
            <person name="Ohashi A."/>
            <person name="Sekiguchi Y."/>
        </authorList>
    </citation>
    <scope>NUCLEOTIDE SEQUENCE [LARGE SCALE GENOMIC DNA]</scope>
    <source>
        <strain evidence="2">NM7</strain>
    </source>
</reference>
<accession>A0A161LES5</accession>
<evidence type="ECO:0000313" key="1">
    <source>
        <dbReference type="EMBL" id="GAT62877.1"/>
    </source>
</evidence>
<dbReference type="AlphaFoldDB" id="A0A161LES5"/>
<dbReference type="EMBL" id="BDCR01000003">
    <property type="protein sequence ID" value="GAT62877.1"/>
    <property type="molecule type" value="Genomic_DNA"/>
</dbReference>
<dbReference type="RefSeq" id="WP_068703580.1">
    <property type="nucleotide sequence ID" value="NZ_BDCR01000003.1"/>
</dbReference>
<name>A0A161LES5_9BACT</name>
<organism evidence="1 2">
    <name type="scientific">Paludibacter jiangxiensis</name>
    <dbReference type="NCBI Taxonomy" id="681398"/>
    <lineage>
        <taxon>Bacteria</taxon>
        <taxon>Pseudomonadati</taxon>
        <taxon>Bacteroidota</taxon>
        <taxon>Bacteroidia</taxon>
        <taxon>Bacteroidales</taxon>
        <taxon>Paludibacteraceae</taxon>
        <taxon>Paludibacter</taxon>
    </lineage>
</organism>
<gene>
    <name evidence="1" type="ORF">PJIAN_3188</name>
</gene>
<dbReference type="Proteomes" id="UP000076586">
    <property type="component" value="Unassembled WGS sequence"/>
</dbReference>
<keyword evidence="2" id="KW-1185">Reference proteome</keyword>
<dbReference type="OrthoDB" id="6336595at2"/>
<sequence>MIQIILDPVTNVYYSSFYIQGLIDRFGSKSIIFDKTPFKHLEARDYNFNFVLCDSGKMIRISIDFEDFDTINDECYEWCDKYGKVNTNWRQTAHAEYPKLISLAPGFGIRIWSLTKTSQLAISNIIKCRISIPKTRKLLGKYKRQYTLRCPIDFYHPDLQTERQSYIYHLSTLWYSDKHNNNDNGVNKSRANFIRACKSTSTLTFEGGLVPQDKNRSSIDKFADVLYEREVSVLEYIAKTRKSCIVFNTPAFWNCHGWKLGEYLALGKAIISLPLSNDLPAPLIHGKHIHFIKNDSEEAIKEAILLLIKDENYRYKLECGARAYWENYGTPYKSIELLGI</sequence>
<protein>
    <recommendedName>
        <fullName evidence="3">Glycosyltransferase</fullName>
    </recommendedName>
</protein>
<dbReference type="Gene3D" id="3.40.50.2000">
    <property type="entry name" value="Glycogen Phosphorylase B"/>
    <property type="match status" value="1"/>
</dbReference>
<evidence type="ECO:0008006" key="3">
    <source>
        <dbReference type="Google" id="ProtNLM"/>
    </source>
</evidence>
<dbReference type="SUPFAM" id="SSF53756">
    <property type="entry name" value="UDP-Glycosyltransferase/glycogen phosphorylase"/>
    <property type="match status" value="1"/>
</dbReference>
<reference evidence="2" key="1">
    <citation type="submission" date="2016-04" db="EMBL/GenBank/DDBJ databases">
        <title>Draft genome sequence of Paludibacter jiangxiensis strain NM7.</title>
        <authorList>
            <person name="Qiu Y."/>
            <person name="Matsuura N."/>
            <person name="Ohashi A."/>
            <person name="Tourlousse M.D."/>
            <person name="Sekiguchi Y."/>
        </authorList>
    </citation>
    <scope>NUCLEOTIDE SEQUENCE [LARGE SCALE GENOMIC DNA]</scope>
    <source>
        <strain evidence="2">NM7</strain>
    </source>
</reference>
<dbReference type="STRING" id="681398.PJIAN_3188"/>
<comment type="caution">
    <text evidence="1">The sequence shown here is derived from an EMBL/GenBank/DDBJ whole genome shotgun (WGS) entry which is preliminary data.</text>
</comment>
<evidence type="ECO:0000313" key="2">
    <source>
        <dbReference type="Proteomes" id="UP000076586"/>
    </source>
</evidence>